<dbReference type="EMBL" id="CAJNOC010001535">
    <property type="protein sequence ID" value="CAF0872631.1"/>
    <property type="molecule type" value="Genomic_DNA"/>
</dbReference>
<dbReference type="PANTHER" id="PTHR11364">
    <property type="entry name" value="THIOSULFATE SULFERTANSFERASE"/>
    <property type="match status" value="1"/>
</dbReference>
<dbReference type="SUPFAM" id="SSF52821">
    <property type="entry name" value="Rhodanese/Cell cycle control phosphatase"/>
    <property type="match status" value="2"/>
</dbReference>
<protein>
    <recommendedName>
        <fullName evidence="3">Rhodanese domain-containing protein</fullName>
    </recommendedName>
</protein>
<keyword evidence="5" id="KW-1185">Reference proteome</keyword>
<dbReference type="CDD" id="cd01449">
    <property type="entry name" value="TST_Repeat_2"/>
    <property type="match status" value="1"/>
</dbReference>
<name>A0A813XJY7_9BILA</name>
<dbReference type="InterPro" id="IPR001763">
    <property type="entry name" value="Rhodanese-like_dom"/>
</dbReference>
<dbReference type="InterPro" id="IPR036873">
    <property type="entry name" value="Rhodanese-like_dom_sf"/>
</dbReference>
<gene>
    <name evidence="4" type="ORF">OXX778_LOCUS10012</name>
</gene>
<dbReference type="GO" id="GO:0005739">
    <property type="term" value="C:mitochondrion"/>
    <property type="evidence" value="ECO:0007669"/>
    <property type="project" value="TreeGrafter"/>
</dbReference>
<feature type="domain" description="Rhodanese" evidence="3">
    <location>
        <begin position="164"/>
        <end position="270"/>
    </location>
</feature>
<keyword evidence="2" id="KW-0677">Repeat</keyword>
<dbReference type="Proteomes" id="UP000663879">
    <property type="component" value="Unassembled WGS sequence"/>
</dbReference>
<evidence type="ECO:0000256" key="2">
    <source>
        <dbReference type="ARBA" id="ARBA00022737"/>
    </source>
</evidence>
<dbReference type="SMART" id="SM00450">
    <property type="entry name" value="RHOD"/>
    <property type="match status" value="2"/>
</dbReference>
<dbReference type="OrthoDB" id="270167at2759"/>
<organism evidence="4 5">
    <name type="scientific">Brachionus calyciflorus</name>
    <dbReference type="NCBI Taxonomy" id="104777"/>
    <lineage>
        <taxon>Eukaryota</taxon>
        <taxon>Metazoa</taxon>
        <taxon>Spiralia</taxon>
        <taxon>Gnathifera</taxon>
        <taxon>Rotifera</taxon>
        <taxon>Eurotatoria</taxon>
        <taxon>Monogononta</taxon>
        <taxon>Pseudotrocha</taxon>
        <taxon>Ploima</taxon>
        <taxon>Brachionidae</taxon>
        <taxon>Brachionus</taxon>
    </lineage>
</organism>
<evidence type="ECO:0000256" key="1">
    <source>
        <dbReference type="ARBA" id="ARBA00022679"/>
    </source>
</evidence>
<sequence>MLPSLLSPNKLKKILTTSNNFYDKFRIVEANLGPNKEAYKNAHIDKAIFIDTLECSDSNHMYPRNVPKPDCFKDYVGSLGIGNKHHLILYDRSPFGFYTSSRLWWVFRLFGHESVSILDGGLRLWAYQNNPLSREEPDFKPDKFEIKENMQLIRTYEDIQTNLNTNKDQVVDVRGAHEFNRYIDEGLLNHIPKSKNLAYNDLFDKENLKLKDIEELKKLFEESKVDLSKPLIASCMTGMTACSLAFAAHLLGKSDVPVYYGSWTEYSQRRNN</sequence>
<accession>A0A813XJY7</accession>
<evidence type="ECO:0000313" key="4">
    <source>
        <dbReference type="EMBL" id="CAF0872631.1"/>
    </source>
</evidence>
<evidence type="ECO:0000259" key="3">
    <source>
        <dbReference type="PROSITE" id="PS50206"/>
    </source>
</evidence>
<feature type="domain" description="Rhodanese" evidence="3">
    <location>
        <begin position="30"/>
        <end position="134"/>
    </location>
</feature>
<evidence type="ECO:0000313" key="5">
    <source>
        <dbReference type="Proteomes" id="UP000663879"/>
    </source>
</evidence>
<dbReference type="AlphaFoldDB" id="A0A813XJY7"/>
<dbReference type="InterPro" id="IPR045078">
    <property type="entry name" value="TST/MPST-like"/>
</dbReference>
<dbReference type="CDD" id="cd01448">
    <property type="entry name" value="TST_Repeat_1"/>
    <property type="match status" value="1"/>
</dbReference>
<dbReference type="PANTHER" id="PTHR11364:SF27">
    <property type="entry name" value="SULFURTRANSFERASE"/>
    <property type="match status" value="1"/>
</dbReference>
<proteinExistence type="predicted"/>
<keyword evidence="1" id="KW-0808">Transferase</keyword>
<dbReference type="GO" id="GO:0004792">
    <property type="term" value="F:thiosulfate-cyanide sulfurtransferase activity"/>
    <property type="evidence" value="ECO:0007669"/>
    <property type="project" value="TreeGrafter"/>
</dbReference>
<dbReference type="PROSITE" id="PS50206">
    <property type="entry name" value="RHODANESE_3"/>
    <property type="match status" value="2"/>
</dbReference>
<reference evidence="4" key="1">
    <citation type="submission" date="2021-02" db="EMBL/GenBank/DDBJ databases">
        <authorList>
            <person name="Nowell W R."/>
        </authorList>
    </citation>
    <scope>NUCLEOTIDE SEQUENCE</scope>
    <source>
        <strain evidence="4">Ploen Becks lab</strain>
    </source>
</reference>
<dbReference type="Pfam" id="PF00581">
    <property type="entry name" value="Rhodanese"/>
    <property type="match status" value="2"/>
</dbReference>
<comment type="caution">
    <text evidence="4">The sequence shown here is derived from an EMBL/GenBank/DDBJ whole genome shotgun (WGS) entry which is preliminary data.</text>
</comment>
<dbReference type="Gene3D" id="3.40.250.10">
    <property type="entry name" value="Rhodanese-like domain"/>
    <property type="match status" value="2"/>
</dbReference>